<comment type="caution">
    <text evidence="14">The sequence shown here is derived from an EMBL/GenBank/DDBJ whole genome shotgun (WGS) entry which is preliminary data.</text>
</comment>
<dbReference type="RefSeq" id="WP_377912819.1">
    <property type="nucleotide sequence ID" value="NZ_JBHSKS010000003.1"/>
</dbReference>
<evidence type="ECO:0000256" key="12">
    <source>
        <dbReference type="ARBA" id="ARBA00029757"/>
    </source>
</evidence>
<keyword evidence="6 13" id="KW-0441">Lipid A biosynthesis</keyword>
<evidence type="ECO:0000256" key="9">
    <source>
        <dbReference type="ARBA" id="ARBA00022777"/>
    </source>
</evidence>
<dbReference type="NCBIfam" id="TIGR00682">
    <property type="entry name" value="lpxK"/>
    <property type="match status" value="1"/>
</dbReference>
<evidence type="ECO:0000313" key="15">
    <source>
        <dbReference type="Proteomes" id="UP001596163"/>
    </source>
</evidence>
<evidence type="ECO:0000256" key="7">
    <source>
        <dbReference type="ARBA" id="ARBA00022679"/>
    </source>
</evidence>
<evidence type="ECO:0000256" key="2">
    <source>
        <dbReference type="ARBA" id="ARBA00004870"/>
    </source>
</evidence>
<evidence type="ECO:0000256" key="11">
    <source>
        <dbReference type="ARBA" id="ARBA00023098"/>
    </source>
</evidence>
<comment type="function">
    <text evidence="1 13">Transfers the gamma-phosphate of ATP to the 4'-position of a tetraacyldisaccharide 1-phosphate intermediate (termed DS-1-P) to form tetraacyldisaccharide 1,4'-bis-phosphate (lipid IVA).</text>
</comment>
<evidence type="ECO:0000256" key="8">
    <source>
        <dbReference type="ARBA" id="ARBA00022741"/>
    </source>
</evidence>
<evidence type="ECO:0000256" key="1">
    <source>
        <dbReference type="ARBA" id="ARBA00002274"/>
    </source>
</evidence>
<comment type="pathway">
    <text evidence="2 13">Glycolipid biosynthesis; lipid IV(A) biosynthesis; lipid IV(A) from (3R)-3-hydroxytetradecanoyl-[acyl-carrier-protein] and UDP-N-acetyl-alpha-D-glucosamine: step 6/6.</text>
</comment>
<evidence type="ECO:0000256" key="5">
    <source>
        <dbReference type="ARBA" id="ARBA00022516"/>
    </source>
</evidence>
<keyword evidence="10 13" id="KW-0067">ATP-binding</keyword>
<dbReference type="SUPFAM" id="SSF52540">
    <property type="entry name" value="P-loop containing nucleoside triphosphate hydrolases"/>
    <property type="match status" value="1"/>
</dbReference>
<dbReference type="Proteomes" id="UP001596163">
    <property type="component" value="Unassembled WGS sequence"/>
</dbReference>
<evidence type="ECO:0000256" key="13">
    <source>
        <dbReference type="HAMAP-Rule" id="MF_00409"/>
    </source>
</evidence>
<evidence type="ECO:0000313" key="14">
    <source>
        <dbReference type="EMBL" id="MFC5191091.1"/>
    </source>
</evidence>
<dbReference type="Pfam" id="PF02606">
    <property type="entry name" value="LpxK"/>
    <property type="match status" value="1"/>
</dbReference>
<evidence type="ECO:0000256" key="6">
    <source>
        <dbReference type="ARBA" id="ARBA00022556"/>
    </source>
</evidence>
<dbReference type="EMBL" id="JBHSKS010000003">
    <property type="protein sequence ID" value="MFC5191091.1"/>
    <property type="molecule type" value="Genomic_DNA"/>
</dbReference>
<name>A0ABW0BTV1_9BACT</name>
<dbReference type="InterPro" id="IPR027417">
    <property type="entry name" value="P-loop_NTPase"/>
</dbReference>
<gene>
    <name evidence="13 14" type="primary">lpxK</name>
    <name evidence="14" type="ORF">ACFPIK_04885</name>
</gene>
<evidence type="ECO:0000256" key="3">
    <source>
        <dbReference type="ARBA" id="ARBA00012071"/>
    </source>
</evidence>
<keyword evidence="5 13" id="KW-0444">Lipid biosynthesis</keyword>
<keyword evidence="11 13" id="KW-0443">Lipid metabolism</keyword>
<comment type="catalytic activity">
    <reaction evidence="13">
        <text>a lipid A disaccharide + ATP = a lipid IVA + ADP + H(+)</text>
        <dbReference type="Rhea" id="RHEA:67840"/>
        <dbReference type="ChEBI" id="CHEBI:15378"/>
        <dbReference type="ChEBI" id="CHEBI:30616"/>
        <dbReference type="ChEBI" id="CHEBI:176343"/>
        <dbReference type="ChEBI" id="CHEBI:176425"/>
        <dbReference type="ChEBI" id="CHEBI:456216"/>
        <dbReference type="EC" id="2.7.1.130"/>
    </reaction>
</comment>
<organism evidence="14 15">
    <name type="scientific">Algoriphagus aquatilis</name>
    <dbReference type="NCBI Taxonomy" id="490186"/>
    <lineage>
        <taxon>Bacteria</taxon>
        <taxon>Pseudomonadati</taxon>
        <taxon>Bacteroidota</taxon>
        <taxon>Cytophagia</taxon>
        <taxon>Cytophagales</taxon>
        <taxon>Cyclobacteriaceae</taxon>
        <taxon>Algoriphagus</taxon>
    </lineage>
</organism>
<proteinExistence type="inferred from homology"/>
<keyword evidence="7 13" id="KW-0808">Transferase</keyword>
<reference evidence="15" key="1">
    <citation type="journal article" date="2019" name="Int. J. Syst. Evol. Microbiol.">
        <title>The Global Catalogue of Microorganisms (GCM) 10K type strain sequencing project: providing services to taxonomists for standard genome sequencing and annotation.</title>
        <authorList>
            <consortium name="The Broad Institute Genomics Platform"/>
            <consortium name="The Broad Institute Genome Sequencing Center for Infectious Disease"/>
            <person name="Wu L."/>
            <person name="Ma J."/>
        </authorList>
    </citation>
    <scope>NUCLEOTIDE SEQUENCE [LARGE SCALE GENOMIC DNA]</scope>
    <source>
        <strain evidence="15">CGMCC 1.7030</strain>
    </source>
</reference>
<dbReference type="EC" id="2.7.1.130" evidence="3 13"/>
<accession>A0ABW0BTV1</accession>
<sequence>MAWYSVFLLPFSLLFRFITACRNFLYERGILKSFKSPIPTLVVGNLSVGGTGKTPMVEFLIKNLKSEVSLATLSRGYGRKTKGFIQATADSTADQLGDEPLQIFNKFQTEIPVFVGEDRVNALNQIREIADEIDLVILDDAFQHRRLASDYKILLTPYNKPFFQDHILPAGRLRESRQGAQRADLLVVTKCPEDLPPQVKKEYLEQIAKYSSDQVPVYFSSIGYGEPYPIVGLAQEMNATVILISGLADDRLFVKFCQRSFKVVEKFSFGDHHDYTREDAQRILQSRDRFVSEKPVILTTEKDADKLKFLAKQGLLKEIPIFALPIQVVFAPHEQESLLRHIREKFNIR</sequence>
<dbReference type="GO" id="GO:0009029">
    <property type="term" value="F:lipid-A 4'-kinase activity"/>
    <property type="evidence" value="ECO:0007669"/>
    <property type="project" value="UniProtKB-EC"/>
</dbReference>
<keyword evidence="9 13" id="KW-0418">Kinase</keyword>
<evidence type="ECO:0000256" key="4">
    <source>
        <dbReference type="ARBA" id="ARBA00016436"/>
    </source>
</evidence>
<dbReference type="PANTHER" id="PTHR42724:SF1">
    <property type="entry name" value="TETRAACYLDISACCHARIDE 4'-KINASE, MITOCHONDRIAL-RELATED"/>
    <property type="match status" value="1"/>
</dbReference>
<evidence type="ECO:0000256" key="10">
    <source>
        <dbReference type="ARBA" id="ARBA00022840"/>
    </source>
</evidence>
<dbReference type="HAMAP" id="MF_00409">
    <property type="entry name" value="LpxK"/>
    <property type="match status" value="1"/>
</dbReference>
<feature type="binding site" evidence="13">
    <location>
        <begin position="47"/>
        <end position="54"/>
    </location>
    <ligand>
        <name>ATP</name>
        <dbReference type="ChEBI" id="CHEBI:30616"/>
    </ligand>
</feature>
<dbReference type="PANTHER" id="PTHR42724">
    <property type="entry name" value="TETRAACYLDISACCHARIDE 4'-KINASE"/>
    <property type="match status" value="1"/>
</dbReference>
<protein>
    <recommendedName>
        <fullName evidence="4 13">Tetraacyldisaccharide 4'-kinase</fullName>
        <ecNumber evidence="3 13">2.7.1.130</ecNumber>
    </recommendedName>
    <alternativeName>
        <fullName evidence="12 13">Lipid A 4'-kinase</fullName>
    </alternativeName>
</protein>
<comment type="similarity">
    <text evidence="13">Belongs to the LpxK family.</text>
</comment>
<keyword evidence="8 13" id="KW-0547">Nucleotide-binding</keyword>
<dbReference type="InterPro" id="IPR003758">
    <property type="entry name" value="LpxK"/>
</dbReference>
<keyword evidence="15" id="KW-1185">Reference proteome</keyword>